<evidence type="ECO:0000313" key="2">
    <source>
        <dbReference type="Proteomes" id="UP000325313"/>
    </source>
</evidence>
<sequence length="195" mass="22382">MALVQRNTHERILAFSKILQAIREDDLWTAAWCMSKFLKTPHVLSPSERKLLQDDYSYRMNRVRDATNLLESLAFKHAKEDHDDWLEKGNPFPAVEEASFRKHGGNPIDRLLDEICTYSRSAGYLRAIINMKVRLPPLTSAEDGVEVFELEAMGPSPGVKNVENLDVSELDWEIIRHEEVCQGAYQGQQWTTPNI</sequence>
<protein>
    <submittedName>
        <fullName evidence="1">Uncharacterized protein</fullName>
    </submittedName>
</protein>
<name>A0A5B0PN02_PUCGR</name>
<organism evidence="1 2">
    <name type="scientific">Puccinia graminis f. sp. tritici</name>
    <dbReference type="NCBI Taxonomy" id="56615"/>
    <lineage>
        <taxon>Eukaryota</taxon>
        <taxon>Fungi</taxon>
        <taxon>Dikarya</taxon>
        <taxon>Basidiomycota</taxon>
        <taxon>Pucciniomycotina</taxon>
        <taxon>Pucciniomycetes</taxon>
        <taxon>Pucciniales</taxon>
        <taxon>Pucciniaceae</taxon>
        <taxon>Puccinia</taxon>
    </lineage>
</organism>
<accession>A0A5B0PN02</accession>
<comment type="caution">
    <text evidence="1">The sequence shown here is derived from an EMBL/GenBank/DDBJ whole genome shotgun (WGS) entry which is preliminary data.</text>
</comment>
<dbReference type="Proteomes" id="UP000325313">
    <property type="component" value="Unassembled WGS sequence"/>
</dbReference>
<evidence type="ECO:0000313" key="1">
    <source>
        <dbReference type="EMBL" id="KAA1102306.1"/>
    </source>
</evidence>
<dbReference type="AlphaFoldDB" id="A0A5B0PN02"/>
<gene>
    <name evidence="1" type="ORF">PGTUg99_024843</name>
</gene>
<reference evidence="1 2" key="1">
    <citation type="submission" date="2019-05" db="EMBL/GenBank/DDBJ databases">
        <title>Emergence of the Ug99 lineage of the wheat stem rust pathogen through somatic hybridization.</title>
        <authorList>
            <person name="Li F."/>
            <person name="Upadhyaya N.M."/>
            <person name="Sperschneider J."/>
            <person name="Matny O."/>
            <person name="Nguyen-Phuc H."/>
            <person name="Mago R."/>
            <person name="Raley C."/>
            <person name="Miller M.E."/>
            <person name="Silverstein K.A.T."/>
            <person name="Henningsen E."/>
            <person name="Hirsch C.D."/>
            <person name="Visser B."/>
            <person name="Pretorius Z.A."/>
            <person name="Steffenson B.J."/>
            <person name="Schwessinger B."/>
            <person name="Dodds P.N."/>
            <person name="Figueroa M."/>
        </authorList>
    </citation>
    <scope>NUCLEOTIDE SEQUENCE [LARGE SCALE GENOMIC DNA]</scope>
    <source>
        <strain evidence="1 2">Ug99</strain>
    </source>
</reference>
<proteinExistence type="predicted"/>
<dbReference type="EMBL" id="VDEP01000338">
    <property type="protein sequence ID" value="KAA1102306.1"/>
    <property type="molecule type" value="Genomic_DNA"/>
</dbReference>